<name>E3MBG4_CAERE</name>
<evidence type="ECO:0000313" key="3">
    <source>
        <dbReference type="Proteomes" id="UP000008281"/>
    </source>
</evidence>
<dbReference type="EMBL" id="DS268433">
    <property type="protein sequence ID" value="EFO97834.1"/>
    <property type="molecule type" value="Genomic_DNA"/>
</dbReference>
<keyword evidence="1" id="KW-0812">Transmembrane</keyword>
<keyword evidence="1" id="KW-1133">Transmembrane helix</keyword>
<evidence type="ECO:0008006" key="4">
    <source>
        <dbReference type="Google" id="ProtNLM"/>
    </source>
</evidence>
<accession>E3MBG4</accession>
<dbReference type="HOGENOM" id="CLU_077773_1_0_1"/>
<sequence>MFTLMILTVRHQNDLNVLESSFATGVQTYGTIMFLINNFLFICLIFYKLRKEADVNDHSFHKPIFNQLFYNSAIWLVATDLCFLVTFFGEISDAVGFQTIITALCVAIEAFLVPLGSILFAIIGMFSFLAAIQRIAIFYLPMYKFLVTGILLKYEICLVYVSVIHYSYAAGEIEF</sequence>
<evidence type="ECO:0000313" key="2">
    <source>
        <dbReference type="EMBL" id="EFO97834.1"/>
    </source>
</evidence>
<keyword evidence="1" id="KW-0472">Membrane</keyword>
<dbReference type="FunCoup" id="E3MBG4">
    <property type="interactions" value="1"/>
</dbReference>
<proteinExistence type="predicted"/>
<dbReference type="Proteomes" id="UP000008281">
    <property type="component" value="Unassembled WGS sequence"/>
</dbReference>
<reference evidence="2" key="1">
    <citation type="submission" date="2007-07" db="EMBL/GenBank/DDBJ databases">
        <title>PCAP assembly of the Caenorhabditis remanei genome.</title>
        <authorList>
            <consortium name="The Caenorhabditis remanei Sequencing Consortium"/>
            <person name="Wilson R.K."/>
        </authorList>
    </citation>
    <scope>NUCLEOTIDE SEQUENCE [LARGE SCALE GENOMIC DNA]</scope>
    <source>
        <strain evidence="2">PB4641</strain>
    </source>
</reference>
<keyword evidence="3" id="KW-1185">Reference proteome</keyword>
<protein>
    <recommendedName>
        <fullName evidence="4">Serpentine receptor class gamma</fullName>
    </recommendedName>
</protein>
<evidence type="ECO:0000256" key="1">
    <source>
        <dbReference type="SAM" id="Phobius"/>
    </source>
</evidence>
<feature type="transmembrane region" description="Helical" evidence="1">
    <location>
        <begin position="100"/>
        <end position="133"/>
    </location>
</feature>
<feature type="transmembrane region" description="Helical" evidence="1">
    <location>
        <begin position="145"/>
        <end position="168"/>
    </location>
</feature>
<organism evidence="3">
    <name type="scientific">Caenorhabditis remanei</name>
    <name type="common">Caenorhabditis vulgaris</name>
    <dbReference type="NCBI Taxonomy" id="31234"/>
    <lineage>
        <taxon>Eukaryota</taxon>
        <taxon>Metazoa</taxon>
        <taxon>Ecdysozoa</taxon>
        <taxon>Nematoda</taxon>
        <taxon>Chromadorea</taxon>
        <taxon>Rhabditida</taxon>
        <taxon>Rhabditina</taxon>
        <taxon>Rhabditomorpha</taxon>
        <taxon>Rhabditoidea</taxon>
        <taxon>Rhabditidae</taxon>
        <taxon>Peloderinae</taxon>
        <taxon>Caenorhabditis</taxon>
    </lineage>
</organism>
<gene>
    <name evidence="2" type="ORF">CRE_16035</name>
</gene>
<dbReference type="AlphaFoldDB" id="E3MBG4"/>
<feature type="transmembrane region" description="Helical" evidence="1">
    <location>
        <begin position="26"/>
        <end position="47"/>
    </location>
</feature>
<dbReference type="InParanoid" id="E3MBG4"/>
<dbReference type="OrthoDB" id="5908857at2759"/>
<feature type="transmembrane region" description="Helical" evidence="1">
    <location>
        <begin position="68"/>
        <end position="88"/>
    </location>
</feature>